<name>A0A974WEQ1_9BACT</name>
<keyword evidence="5" id="KW-0812">Transmembrane</keyword>
<evidence type="ECO:0000313" key="8">
    <source>
        <dbReference type="Proteomes" id="UP000662783"/>
    </source>
</evidence>
<dbReference type="EMBL" id="CP070608">
    <property type="protein sequence ID" value="QSE96274.1"/>
    <property type="molecule type" value="Genomic_DNA"/>
</dbReference>
<dbReference type="Pfam" id="PF07228">
    <property type="entry name" value="SpoIIE"/>
    <property type="match status" value="1"/>
</dbReference>
<dbReference type="PROSITE" id="PS50005">
    <property type="entry name" value="TPR"/>
    <property type="match status" value="5"/>
</dbReference>
<sequence>MNINLFLFSLILFQSPVTNPTVDSLNQALQSSSGTEKVIILNDLYKQYANNDPVKAMDYTQQALDLATEINDPSGMASSYNNIGVLNKNRGKLDEALDSYLNAVRIEEEYKFVDALPYTYNNIGTIYSLKGEFEKALVYFNKALEQFQSINHKLRIIGTLNNIGNVYSDLQEYDYALKNYLQSLEIYESLEDNSEAFVPFNNIGNIYFQRGEWANAMAFYESAFDLERLNNDKNGQANALHNIGTVHKATKNYEKAIEVFNEALSTAQETDNKRLIEIIYGSLAETYFASGDMFMAYSFLQLHNNTKEQVFNELSNRRIAELESAFEFEKKEAEIEALKIQSELQQLQIQNDKIVITSVVIVSFLVVGLSLVIWQELRTIRKNKKQLEAQNIELENQKLIIQEKNDSITESIDYAKSVQGSMLKFTVPDKYQDDFFVLFRPKDIVSGDFFWFSHNGNNQIVAAADCTGHGVAGAFMTVIGHSSLDQIINKENISEPDAILEKLDLQVQKSINQSDRLISDHGMDVALCSIDRGNKKLVFAGANRPLYFVRSGELHTIKGTKHTIGDNSDGKVSFEKHEVTYEAGDVFYLFSDGYPDQFGGKENKKFMVSNFKQMLIDIHTLPLVDQKKKLDQTLSEWKGKTEQTDDILVMGFKV</sequence>
<feature type="domain" description="PPM-type phosphatase" evidence="6">
    <location>
        <begin position="430"/>
        <end position="654"/>
    </location>
</feature>
<dbReference type="Proteomes" id="UP000662783">
    <property type="component" value="Chromosome"/>
</dbReference>
<dbReference type="InterPro" id="IPR011990">
    <property type="entry name" value="TPR-like_helical_dom_sf"/>
</dbReference>
<keyword evidence="8" id="KW-1185">Reference proteome</keyword>
<keyword evidence="5" id="KW-0472">Membrane</keyword>
<keyword evidence="1" id="KW-0677">Repeat</keyword>
<feature type="repeat" description="TPR" evidence="3">
    <location>
        <begin position="197"/>
        <end position="230"/>
    </location>
</feature>
<feature type="repeat" description="TPR" evidence="3">
    <location>
        <begin position="117"/>
        <end position="150"/>
    </location>
</feature>
<dbReference type="PANTHER" id="PTHR45641:SF19">
    <property type="entry name" value="NEPHROCYSTIN-3"/>
    <property type="match status" value="1"/>
</dbReference>
<dbReference type="InterPro" id="IPR036457">
    <property type="entry name" value="PPM-type-like_dom_sf"/>
</dbReference>
<feature type="coiled-coil region" evidence="4">
    <location>
        <begin position="377"/>
        <end position="404"/>
    </location>
</feature>
<dbReference type="Pfam" id="PF13424">
    <property type="entry name" value="TPR_12"/>
    <property type="match status" value="2"/>
</dbReference>
<evidence type="ECO:0000259" key="6">
    <source>
        <dbReference type="SMART" id="SM00331"/>
    </source>
</evidence>
<dbReference type="AlphaFoldDB" id="A0A974WEQ1"/>
<dbReference type="PROSITE" id="PS50293">
    <property type="entry name" value="TPR_REGION"/>
    <property type="match status" value="1"/>
</dbReference>
<dbReference type="Gene3D" id="1.25.40.10">
    <property type="entry name" value="Tetratricopeptide repeat domain"/>
    <property type="match status" value="2"/>
</dbReference>
<feature type="transmembrane region" description="Helical" evidence="5">
    <location>
        <begin position="354"/>
        <end position="374"/>
    </location>
</feature>
<reference evidence="7" key="1">
    <citation type="submission" date="2021-02" db="EMBL/GenBank/DDBJ databases">
        <title>Fulvivirga sp. S481 isolated from sea water.</title>
        <authorList>
            <person name="Bae S.S."/>
            <person name="Baek K."/>
        </authorList>
    </citation>
    <scope>NUCLEOTIDE SEQUENCE</scope>
    <source>
        <strain evidence="7">S481</strain>
    </source>
</reference>
<gene>
    <name evidence="7" type="ORF">JR347_11705</name>
</gene>
<evidence type="ECO:0000256" key="2">
    <source>
        <dbReference type="ARBA" id="ARBA00022803"/>
    </source>
</evidence>
<feature type="repeat" description="TPR" evidence="3">
    <location>
        <begin position="237"/>
        <end position="270"/>
    </location>
</feature>
<evidence type="ECO:0000256" key="4">
    <source>
        <dbReference type="SAM" id="Coils"/>
    </source>
</evidence>
<organism evidence="7 8">
    <name type="scientific">Fulvivirga lutea</name>
    <dbReference type="NCBI Taxonomy" id="2810512"/>
    <lineage>
        <taxon>Bacteria</taxon>
        <taxon>Pseudomonadati</taxon>
        <taxon>Bacteroidota</taxon>
        <taxon>Cytophagia</taxon>
        <taxon>Cytophagales</taxon>
        <taxon>Fulvivirgaceae</taxon>
        <taxon>Fulvivirga</taxon>
    </lineage>
</organism>
<protein>
    <submittedName>
        <fullName evidence="7">Tetratricopeptide repeat protein</fullName>
    </submittedName>
</protein>
<keyword evidence="4" id="KW-0175">Coiled coil</keyword>
<dbReference type="RefSeq" id="WP_205720791.1">
    <property type="nucleotide sequence ID" value="NZ_CP070608.1"/>
</dbReference>
<dbReference type="Pfam" id="PF13374">
    <property type="entry name" value="TPR_10"/>
    <property type="match status" value="1"/>
</dbReference>
<proteinExistence type="predicted"/>
<evidence type="ECO:0000256" key="3">
    <source>
        <dbReference type="PROSITE-ProRule" id="PRU00339"/>
    </source>
</evidence>
<dbReference type="InterPro" id="IPR019734">
    <property type="entry name" value="TPR_rpt"/>
</dbReference>
<keyword evidence="2 3" id="KW-0802">TPR repeat</keyword>
<keyword evidence="5" id="KW-1133">Transmembrane helix</keyword>
<dbReference type="PANTHER" id="PTHR45641">
    <property type="entry name" value="TETRATRICOPEPTIDE REPEAT PROTEIN (AFU_ORTHOLOGUE AFUA_6G03870)"/>
    <property type="match status" value="1"/>
</dbReference>
<evidence type="ECO:0000313" key="7">
    <source>
        <dbReference type="EMBL" id="QSE96274.1"/>
    </source>
</evidence>
<accession>A0A974WEQ1</accession>
<dbReference type="KEGG" id="fuv:JR347_11705"/>
<feature type="repeat" description="TPR" evidence="3">
    <location>
        <begin position="157"/>
        <end position="190"/>
    </location>
</feature>
<dbReference type="SUPFAM" id="SSF48452">
    <property type="entry name" value="TPR-like"/>
    <property type="match status" value="2"/>
</dbReference>
<evidence type="ECO:0000256" key="1">
    <source>
        <dbReference type="ARBA" id="ARBA00022737"/>
    </source>
</evidence>
<dbReference type="SMART" id="SM00331">
    <property type="entry name" value="PP2C_SIG"/>
    <property type="match status" value="1"/>
</dbReference>
<evidence type="ECO:0000256" key="5">
    <source>
        <dbReference type="SAM" id="Phobius"/>
    </source>
</evidence>
<feature type="repeat" description="TPR" evidence="3">
    <location>
        <begin position="77"/>
        <end position="110"/>
    </location>
</feature>
<dbReference type="InterPro" id="IPR001932">
    <property type="entry name" value="PPM-type_phosphatase-like_dom"/>
</dbReference>
<feature type="coiled-coil region" evidence="4">
    <location>
        <begin position="312"/>
        <end position="350"/>
    </location>
</feature>
<dbReference type="Gene3D" id="3.60.40.10">
    <property type="entry name" value="PPM-type phosphatase domain"/>
    <property type="match status" value="1"/>
</dbReference>
<dbReference type="SMART" id="SM00028">
    <property type="entry name" value="TPR"/>
    <property type="match status" value="5"/>
</dbReference>